<dbReference type="GeneID" id="19308688"/>
<dbReference type="KEGG" id="gtr:GLOTRDRAFT_77237"/>
<sequence length="85" mass="9309">MSFAGFEDDIGGWGAPVELPTTGDIVKDAMRKEQVIKEITAAQEDLRALLSRVKSVQADVDKLASGNATLQTYIDNLTLQMAKRR</sequence>
<dbReference type="EMBL" id="KB469303">
    <property type="protein sequence ID" value="EPQ54618.1"/>
    <property type="molecule type" value="Genomic_DNA"/>
</dbReference>
<keyword evidence="3" id="KW-1185">Reference proteome</keyword>
<dbReference type="eggNOG" id="ENOG502RDGI">
    <property type="taxonomic scope" value="Eukaryota"/>
</dbReference>
<dbReference type="Gene3D" id="1.20.5.170">
    <property type="match status" value="1"/>
</dbReference>
<dbReference type="Pfam" id="PF10224">
    <property type="entry name" value="DUF2205"/>
    <property type="match status" value="1"/>
</dbReference>
<name>S7Q527_GLOTA</name>
<dbReference type="OMA" id="NLTMQMA"/>
<proteinExistence type="predicted"/>
<feature type="coiled-coil region" evidence="1">
    <location>
        <begin position="32"/>
        <end position="59"/>
    </location>
</feature>
<dbReference type="OrthoDB" id="2163284at2759"/>
<keyword evidence="1" id="KW-0175">Coiled coil</keyword>
<dbReference type="AlphaFoldDB" id="S7Q527"/>
<dbReference type="HOGENOM" id="CLU_183929_1_0_1"/>
<dbReference type="Proteomes" id="UP000030669">
    <property type="component" value="Unassembled WGS sequence"/>
</dbReference>
<evidence type="ECO:0000256" key="1">
    <source>
        <dbReference type="SAM" id="Coils"/>
    </source>
</evidence>
<reference evidence="2 3" key="1">
    <citation type="journal article" date="2012" name="Science">
        <title>The Paleozoic origin of enzymatic lignin decomposition reconstructed from 31 fungal genomes.</title>
        <authorList>
            <person name="Floudas D."/>
            <person name="Binder M."/>
            <person name="Riley R."/>
            <person name="Barry K."/>
            <person name="Blanchette R.A."/>
            <person name="Henrissat B."/>
            <person name="Martinez A.T."/>
            <person name="Otillar R."/>
            <person name="Spatafora J.W."/>
            <person name="Yadav J.S."/>
            <person name="Aerts A."/>
            <person name="Benoit I."/>
            <person name="Boyd A."/>
            <person name="Carlson A."/>
            <person name="Copeland A."/>
            <person name="Coutinho P.M."/>
            <person name="de Vries R.P."/>
            <person name="Ferreira P."/>
            <person name="Findley K."/>
            <person name="Foster B."/>
            <person name="Gaskell J."/>
            <person name="Glotzer D."/>
            <person name="Gorecki P."/>
            <person name="Heitman J."/>
            <person name="Hesse C."/>
            <person name="Hori C."/>
            <person name="Igarashi K."/>
            <person name="Jurgens J.A."/>
            <person name="Kallen N."/>
            <person name="Kersten P."/>
            <person name="Kohler A."/>
            <person name="Kuees U."/>
            <person name="Kumar T.K.A."/>
            <person name="Kuo A."/>
            <person name="LaButti K."/>
            <person name="Larrondo L.F."/>
            <person name="Lindquist E."/>
            <person name="Ling A."/>
            <person name="Lombard V."/>
            <person name="Lucas S."/>
            <person name="Lundell T."/>
            <person name="Martin R."/>
            <person name="McLaughlin D.J."/>
            <person name="Morgenstern I."/>
            <person name="Morin E."/>
            <person name="Murat C."/>
            <person name="Nagy L.G."/>
            <person name="Nolan M."/>
            <person name="Ohm R.A."/>
            <person name="Patyshakuliyeva A."/>
            <person name="Rokas A."/>
            <person name="Ruiz-Duenas F.J."/>
            <person name="Sabat G."/>
            <person name="Salamov A."/>
            <person name="Samejima M."/>
            <person name="Schmutz J."/>
            <person name="Slot J.C."/>
            <person name="St John F."/>
            <person name="Stenlid J."/>
            <person name="Sun H."/>
            <person name="Sun S."/>
            <person name="Syed K."/>
            <person name="Tsang A."/>
            <person name="Wiebenga A."/>
            <person name="Young D."/>
            <person name="Pisabarro A."/>
            <person name="Eastwood D.C."/>
            <person name="Martin F."/>
            <person name="Cullen D."/>
            <person name="Grigoriev I.V."/>
            <person name="Hibbett D.S."/>
        </authorList>
    </citation>
    <scope>NUCLEOTIDE SEQUENCE [LARGE SCALE GENOMIC DNA]</scope>
    <source>
        <strain evidence="2 3">ATCC 11539</strain>
    </source>
</reference>
<protein>
    <submittedName>
        <fullName evidence="2">Uncharacterized protein</fullName>
    </submittedName>
</protein>
<gene>
    <name evidence="2" type="ORF">GLOTRDRAFT_77237</name>
</gene>
<dbReference type="InterPro" id="IPR019357">
    <property type="entry name" value="SCOC"/>
</dbReference>
<evidence type="ECO:0000313" key="3">
    <source>
        <dbReference type="Proteomes" id="UP000030669"/>
    </source>
</evidence>
<dbReference type="RefSeq" id="XP_007866896.1">
    <property type="nucleotide sequence ID" value="XM_007868705.1"/>
</dbReference>
<accession>S7Q527</accession>
<evidence type="ECO:0000313" key="2">
    <source>
        <dbReference type="EMBL" id="EPQ54618.1"/>
    </source>
</evidence>
<organism evidence="2 3">
    <name type="scientific">Gloeophyllum trabeum (strain ATCC 11539 / FP-39264 / Madison 617)</name>
    <name type="common">Brown rot fungus</name>
    <dbReference type="NCBI Taxonomy" id="670483"/>
    <lineage>
        <taxon>Eukaryota</taxon>
        <taxon>Fungi</taxon>
        <taxon>Dikarya</taxon>
        <taxon>Basidiomycota</taxon>
        <taxon>Agaricomycotina</taxon>
        <taxon>Agaricomycetes</taxon>
        <taxon>Gloeophyllales</taxon>
        <taxon>Gloeophyllaceae</taxon>
        <taxon>Gloeophyllum</taxon>
    </lineage>
</organism>